<reference evidence="5" key="1">
    <citation type="submission" date="2023-07" db="EMBL/GenBank/DDBJ databases">
        <title>30 novel species of actinomycetes from the DSMZ collection.</title>
        <authorList>
            <person name="Nouioui I."/>
        </authorList>
    </citation>
    <scope>NUCLEOTIDE SEQUENCE [LARGE SCALE GENOMIC DNA]</scope>
    <source>
        <strain evidence="5">DSM 44918</strain>
    </source>
</reference>
<sequence length="404" mass="41949">MSPRRRRPDRPDRAAPTARPRRALRFGRARLVAVETGLGCLATGVAFQGPWGYGLAGAGALVVAGSLLRRRGEWADQWLLDRLRRDALAPTGAPAPTGEETDLGLAGALLPTLDIAGFADRNGAGSGGAAELGVLADGRGHAAIVEFPGGTLPSLPAAAVARWLDEDPARPAAAQLVVEQFGLPPWDFHYRYQPTIAYRQLPFGGRPVAVRSWLVLRYEPFDAPEAAERRGGGAAGARAAVAAATARIRARLAAHGVPSAPLGPDQVRDLLRGIGDTSAEGRAIPGSWAGNAATHCTVTAEVANQADWSRLLGSLATCTADRVVTAATLTRDGAGLNVRTAVRVVSTMAQHAAAERDRLIQAGIVGPPAADQAAGLLATLPVAYPARSLVEATGFVTTGEARTR</sequence>
<gene>
    <name evidence="4" type="ORF">RNC47_22790</name>
</gene>
<feature type="domain" description="Type VII secretion system protein EccE" evidence="3">
    <location>
        <begin position="211"/>
        <end position="283"/>
    </location>
</feature>
<dbReference type="Proteomes" id="UP001183420">
    <property type="component" value="Unassembled WGS sequence"/>
</dbReference>
<name>A0ABU2LU96_9ACTN</name>
<evidence type="ECO:0000259" key="3">
    <source>
        <dbReference type="Pfam" id="PF11203"/>
    </source>
</evidence>
<evidence type="ECO:0000256" key="1">
    <source>
        <dbReference type="SAM" id="MobiDB-lite"/>
    </source>
</evidence>
<evidence type="ECO:0000313" key="5">
    <source>
        <dbReference type="Proteomes" id="UP001183420"/>
    </source>
</evidence>
<keyword evidence="2" id="KW-1133">Transmembrane helix</keyword>
<feature type="region of interest" description="Disordered" evidence="1">
    <location>
        <begin position="1"/>
        <end position="20"/>
    </location>
</feature>
<feature type="transmembrane region" description="Helical" evidence="2">
    <location>
        <begin position="29"/>
        <end position="45"/>
    </location>
</feature>
<evidence type="ECO:0000256" key="2">
    <source>
        <dbReference type="SAM" id="Phobius"/>
    </source>
</evidence>
<organism evidence="4 5">
    <name type="scientific">Streptomyces millisiae</name>
    <dbReference type="NCBI Taxonomy" id="3075542"/>
    <lineage>
        <taxon>Bacteria</taxon>
        <taxon>Bacillati</taxon>
        <taxon>Actinomycetota</taxon>
        <taxon>Actinomycetes</taxon>
        <taxon>Kitasatosporales</taxon>
        <taxon>Streptomycetaceae</taxon>
        <taxon>Streptomyces</taxon>
    </lineage>
</organism>
<protein>
    <submittedName>
        <fullName evidence="4">Type VII secretion protein EccE</fullName>
    </submittedName>
</protein>
<dbReference type="Pfam" id="PF11203">
    <property type="entry name" value="EccE"/>
    <property type="match status" value="1"/>
</dbReference>
<keyword evidence="2" id="KW-0812">Transmembrane</keyword>
<dbReference type="RefSeq" id="WP_311601373.1">
    <property type="nucleotide sequence ID" value="NZ_JAVREM010000035.1"/>
</dbReference>
<evidence type="ECO:0000313" key="4">
    <source>
        <dbReference type="EMBL" id="MDT0321167.1"/>
    </source>
</evidence>
<dbReference type="EMBL" id="JAVREM010000035">
    <property type="protein sequence ID" value="MDT0321167.1"/>
    <property type="molecule type" value="Genomic_DNA"/>
</dbReference>
<comment type="caution">
    <text evidence="4">The sequence shown here is derived from an EMBL/GenBank/DDBJ whole genome shotgun (WGS) entry which is preliminary data.</text>
</comment>
<accession>A0ABU2LU96</accession>
<dbReference type="InterPro" id="IPR050051">
    <property type="entry name" value="EccE_dom"/>
</dbReference>
<keyword evidence="5" id="KW-1185">Reference proteome</keyword>
<keyword evidence="2" id="KW-0472">Membrane</keyword>
<proteinExistence type="predicted"/>